<dbReference type="EMBL" id="KQ435813">
    <property type="protein sequence ID" value="KOX72711.1"/>
    <property type="molecule type" value="Genomic_DNA"/>
</dbReference>
<keyword evidence="2" id="KW-1185">Reference proteome</keyword>
<proteinExistence type="predicted"/>
<reference evidence="1 2" key="1">
    <citation type="submission" date="2015-07" db="EMBL/GenBank/DDBJ databases">
        <title>The genome of Melipona quadrifasciata.</title>
        <authorList>
            <person name="Pan H."/>
            <person name="Kapheim K."/>
        </authorList>
    </citation>
    <scope>NUCLEOTIDE SEQUENCE [LARGE SCALE GENOMIC DNA]</scope>
    <source>
        <strain evidence="1">0111107301</strain>
        <tissue evidence="1">Whole body</tissue>
    </source>
</reference>
<evidence type="ECO:0000313" key="1">
    <source>
        <dbReference type="EMBL" id="KOX72711.1"/>
    </source>
</evidence>
<accession>A0A0N0BF17</accession>
<dbReference type="OrthoDB" id="10507426at2759"/>
<protein>
    <submittedName>
        <fullName evidence="1">Uncharacterized protein</fullName>
    </submittedName>
</protein>
<evidence type="ECO:0000313" key="2">
    <source>
        <dbReference type="Proteomes" id="UP000053105"/>
    </source>
</evidence>
<gene>
    <name evidence="1" type="ORF">WN51_01276</name>
</gene>
<dbReference type="Proteomes" id="UP000053105">
    <property type="component" value="Unassembled WGS sequence"/>
</dbReference>
<dbReference type="AlphaFoldDB" id="A0A0N0BF17"/>
<name>A0A0N0BF17_9HYME</name>
<organism evidence="1 2">
    <name type="scientific">Melipona quadrifasciata</name>
    <dbReference type="NCBI Taxonomy" id="166423"/>
    <lineage>
        <taxon>Eukaryota</taxon>
        <taxon>Metazoa</taxon>
        <taxon>Ecdysozoa</taxon>
        <taxon>Arthropoda</taxon>
        <taxon>Hexapoda</taxon>
        <taxon>Insecta</taxon>
        <taxon>Pterygota</taxon>
        <taxon>Neoptera</taxon>
        <taxon>Endopterygota</taxon>
        <taxon>Hymenoptera</taxon>
        <taxon>Apocrita</taxon>
        <taxon>Aculeata</taxon>
        <taxon>Apoidea</taxon>
        <taxon>Anthophila</taxon>
        <taxon>Apidae</taxon>
        <taxon>Melipona</taxon>
    </lineage>
</organism>
<sequence>MVDEFAQNTQTECKITFWVGRRILRGHGGWFRCELAGSHLQKRNAPYSNSTATYLILKTLLTVIGQDGLLAVHLLFPLLFVLQAVPQQAEHSFVSAGVARRLGGLPAGSGSRWQPWTGRFLALSVTRLLELVVPLSTDDGLTLLRYRLVSCSLLPPLPPLLPALAVLALPLGVDCGGIGNGGGACSTDGDEGATDEAVPWSCDDDTVEAELVDVARLCSADAAALPVLGTGSPWKYWRAPSNTFVKLTSMSRRLLIKVGKYYARCLISKTFCLGSHFPSLRRFYWTEKFRASEENMEYTSGRKITLNVKNEYHMLNCNRFIGDYLGPVGVINCRSLRVYLWLHESATIPFTIYHAM</sequence>